<dbReference type="AlphaFoldDB" id="A0AAQ3WSY4"/>
<sequence length="165" mass="17117">MAMRNNGRNNAAAAGAVDAGVRLMRQALEDPAPTLLVVGFATSAAAVRAAASPPPAIASLSYPAYLGALGGALICGLGTMWAAGWVADDAARRRDAGRAILCASLVPMFVAVGLSSDYSFFFDILRALLISGPELMDRSNKLREAGKSLAFCCGCVTCRQLFSFP</sequence>
<proteinExistence type="predicted"/>
<feature type="transmembrane region" description="Helical" evidence="1">
    <location>
        <begin position="99"/>
        <end position="121"/>
    </location>
</feature>
<organism evidence="2 3">
    <name type="scientific">Paspalum notatum var. saurae</name>
    <dbReference type="NCBI Taxonomy" id="547442"/>
    <lineage>
        <taxon>Eukaryota</taxon>
        <taxon>Viridiplantae</taxon>
        <taxon>Streptophyta</taxon>
        <taxon>Embryophyta</taxon>
        <taxon>Tracheophyta</taxon>
        <taxon>Spermatophyta</taxon>
        <taxon>Magnoliopsida</taxon>
        <taxon>Liliopsida</taxon>
        <taxon>Poales</taxon>
        <taxon>Poaceae</taxon>
        <taxon>PACMAD clade</taxon>
        <taxon>Panicoideae</taxon>
        <taxon>Andropogonodae</taxon>
        <taxon>Paspaleae</taxon>
        <taxon>Paspalinae</taxon>
        <taxon>Paspalum</taxon>
    </lineage>
</organism>
<evidence type="ECO:0000256" key="1">
    <source>
        <dbReference type="SAM" id="Phobius"/>
    </source>
</evidence>
<gene>
    <name evidence="2" type="ORF">U9M48_020730</name>
</gene>
<name>A0AAQ3WSY4_PASNO</name>
<dbReference type="Proteomes" id="UP001341281">
    <property type="component" value="Chromosome 04"/>
</dbReference>
<reference evidence="2 3" key="1">
    <citation type="submission" date="2024-02" db="EMBL/GenBank/DDBJ databases">
        <title>High-quality chromosome-scale genome assembly of Pensacola bahiagrass (Paspalum notatum Flugge var. saurae).</title>
        <authorList>
            <person name="Vega J.M."/>
            <person name="Podio M."/>
            <person name="Orjuela J."/>
            <person name="Siena L.A."/>
            <person name="Pessino S.C."/>
            <person name="Combes M.C."/>
            <person name="Mariac C."/>
            <person name="Albertini E."/>
            <person name="Pupilli F."/>
            <person name="Ortiz J.P.A."/>
            <person name="Leblanc O."/>
        </authorList>
    </citation>
    <scope>NUCLEOTIDE SEQUENCE [LARGE SCALE GENOMIC DNA]</scope>
    <source>
        <strain evidence="2">R1</strain>
        <tissue evidence="2">Leaf</tissue>
    </source>
</reference>
<dbReference type="PANTHER" id="PTHR33530:SF15">
    <property type="entry name" value="OS01G0147100 PROTEIN"/>
    <property type="match status" value="1"/>
</dbReference>
<evidence type="ECO:0000313" key="2">
    <source>
        <dbReference type="EMBL" id="WVZ72236.1"/>
    </source>
</evidence>
<feature type="transmembrane region" description="Helical" evidence="1">
    <location>
        <begin position="63"/>
        <end position="87"/>
    </location>
</feature>
<feature type="transmembrane region" description="Helical" evidence="1">
    <location>
        <begin position="32"/>
        <end position="51"/>
    </location>
</feature>
<keyword evidence="1" id="KW-0472">Membrane</keyword>
<evidence type="ECO:0000313" key="3">
    <source>
        <dbReference type="Proteomes" id="UP001341281"/>
    </source>
</evidence>
<dbReference type="EMBL" id="CP144748">
    <property type="protein sequence ID" value="WVZ72236.1"/>
    <property type="molecule type" value="Genomic_DNA"/>
</dbReference>
<keyword evidence="1" id="KW-0812">Transmembrane</keyword>
<keyword evidence="1" id="KW-1133">Transmembrane helix</keyword>
<protein>
    <submittedName>
        <fullName evidence="2">Uncharacterized protein</fullName>
    </submittedName>
</protein>
<dbReference type="InterPro" id="IPR022149">
    <property type="entry name" value="DUF3681"/>
</dbReference>
<keyword evidence="3" id="KW-1185">Reference proteome</keyword>
<dbReference type="Pfam" id="PF12442">
    <property type="entry name" value="DUF3681"/>
    <property type="match status" value="1"/>
</dbReference>
<dbReference type="PANTHER" id="PTHR33530">
    <property type="entry name" value="OS01G0147100 PROTEIN"/>
    <property type="match status" value="1"/>
</dbReference>
<accession>A0AAQ3WSY4</accession>